<feature type="region of interest" description="Disordered" evidence="1">
    <location>
        <begin position="1"/>
        <end position="30"/>
    </location>
</feature>
<sequence>RNVPVGGGCRKNKRASSSASLLLPPSSSSTTSFVINGQPQVQISSMAAAEHQQRQDFPNVLPTFMSSLPPLPFKSLALSHLAPAPPLDFDVGTMTSSFLDILKGEFLVHQGNNGFYQPMSSGMEMTPSSAGFDAAMQQNGIGSTLIGGGSASAAT</sequence>
<feature type="non-terminal residue" evidence="2">
    <location>
        <position position="155"/>
    </location>
</feature>
<name>A0A1D8RJ49_ELECO</name>
<gene>
    <name evidence="2" type="primary">Dof</name>
</gene>
<organism evidence="2">
    <name type="scientific">Eleusine coracana</name>
    <name type="common">Indian finger millet</name>
    <name type="synonym">Ragi</name>
    <dbReference type="NCBI Taxonomy" id="4511"/>
    <lineage>
        <taxon>Eukaryota</taxon>
        <taxon>Viridiplantae</taxon>
        <taxon>Streptophyta</taxon>
        <taxon>Embryophyta</taxon>
        <taxon>Tracheophyta</taxon>
        <taxon>Spermatophyta</taxon>
        <taxon>Magnoliopsida</taxon>
        <taxon>Liliopsida</taxon>
        <taxon>Poales</taxon>
        <taxon>Poaceae</taxon>
        <taxon>PACMAD clade</taxon>
        <taxon>Chloridoideae</taxon>
        <taxon>Cynodonteae</taxon>
        <taxon>Eleusininae</taxon>
        <taxon>Eleusine</taxon>
    </lineage>
</organism>
<evidence type="ECO:0000256" key="1">
    <source>
        <dbReference type="SAM" id="MobiDB-lite"/>
    </source>
</evidence>
<proteinExistence type="evidence at transcript level"/>
<feature type="compositionally biased region" description="Low complexity" evidence="1">
    <location>
        <begin position="15"/>
        <end position="30"/>
    </location>
</feature>
<feature type="non-terminal residue" evidence="2">
    <location>
        <position position="1"/>
    </location>
</feature>
<dbReference type="AlphaFoldDB" id="A0A1D8RJ49"/>
<protein>
    <submittedName>
        <fullName evidence="2">Dof transcription factor family protein</fullName>
    </submittedName>
</protein>
<evidence type="ECO:0000313" key="2">
    <source>
        <dbReference type="EMBL" id="AOW73128.1"/>
    </source>
</evidence>
<reference evidence="2" key="1">
    <citation type="submission" date="2016-06" db="EMBL/GenBank/DDBJ databases">
        <title>Molecular cloning of Dof transcription factor gene family using transcriptomic approach and identification of Dof genes preferentially expressed in seeds of Eleusine coracana L.</title>
        <authorList>
            <person name="Gupta S."/>
            <person name="Pathak R.K."/>
            <person name="Gupta S.M."/>
            <person name="Gaur V.S."/>
            <person name="Kumar A."/>
        </authorList>
    </citation>
    <scope>NUCLEOTIDE SEQUENCE</scope>
    <source>
        <strain evidence="2">Comp59249c0seq2</strain>
    </source>
</reference>
<dbReference type="EMBL" id="KX426249">
    <property type="protein sequence ID" value="AOW73128.1"/>
    <property type="molecule type" value="mRNA"/>
</dbReference>
<accession>A0A1D8RJ49</accession>